<feature type="compositionally biased region" description="Basic and acidic residues" evidence="1">
    <location>
        <begin position="74"/>
        <end position="89"/>
    </location>
</feature>
<reference evidence="2 3" key="1">
    <citation type="journal article" date="2012" name="Genome Biol.">
        <title>Genome and low-iron response of an oceanic diatom adapted to chronic iron limitation.</title>
        <authorList>
            <person name="Lommer M."/>
            <person name="Specht M."/>
            <person name="Roy A.S."/>
            <person name="Kraemer L."/>
            <person name="Andreson R."/>
            <person name="Gutowska M.A."/>
            <person name="Wolf J."/>
            <person name="Bergner S.V."/>
            <person name="Schilhabel M.B."/>
            <person name="Klostermeier U.C."/>
            <person name="Beiko R.G."/>
            <person name="Rosenstiel P."/>
            <person name="Hippler M."/>
            <person name="Laroche J."/>
        </authorList>
    </citation>
    <scope>NUCLEOTIDE SEQUENCE [LARGE SCALE GENOMIC DNA]</scope>
    <source>
        <strain evidence="2 3">CCMP1005</strain>
    </source>
</reference>
<sequence length="135" mass="14563">MAHGPLAVELIEKHCGVSHATTGIQETKDISQESSTPSEGLGVIEPNSEDTRTGYGTRGRERTGWSWSCQNKADGPRLTRQDAEDKRGGDSSSGCTPFNVSLCPSSPEQSWDEDEEWLFDESGAERPSFGADGVT</sequence>
<organism evidence="2 3">
    <name type="scientific">Thalassiosira oceanica</name>
    <name type="common">Marine diatom</name>
    <dbReference type="NCBI Taxonomy" id="159749"/>
    <lineage>
        <taxon>Eukaryota</taxon>
        <taxon>Sar</taxon>
        <taxon>Stramenopiles</taxon>
        <taxon>Ochrophyta</taxon>
        <taxon>Bacillariophyta</taxon>
        <taxon>Coscinodiscophyceae</taxon>
        <taxon>Thalassiosirophycidae</taxon>
        <taxon>Thalassiosirales</taxon>
        <taxon>Thalassiosiraceae</taxon>
        <taxon>Thalassiosira</taxon>
    </lineage>
</organism>
<evidence type="ECO:0000313" key="3">
    <source>
        <dbReference type="Proteomes" id="UP000266841"/>
    </source>
</evidence>
<dbReference type="EMBL" id="AGNL01017878">
    <property type="protein sequence ID" value="EJK63917.1"/>
    <property type="molecule type" value="Genomic_DNA"/>
</dbReference>
<feature type="non-terminal residue" evidence="2">
    <location>
        <position position="135"/>
    </location>
</feature>
<dbReference type="AlphaFoldDB" id="K0T0A8"/>
<feature type="compositionally biased region" description="Acidic residues" evidence="1">
    <location>
        <begin position="110"/>
        <end position="119"/>
    </location>
</feature>
<comment type="caution">
    <text evidence="2">The sequence shown here is derived from an EMBL/GenBank/DDBJ whole genome shotgun (WGS) entry which is preliminary data.</text>
</comment>
<evidence type="ECO:0000313" key="2">
    <source>
        <dbReference type="EMBL" id="EJK63917.1"/>
    </source>
</evidence>
<gene>
    <name evidence="2" type="ORF">THAOC_15399</name>
</gene>
<accession>K0T0A8</accession>
<feature type="compositionally biased region" description="Polar residues" evidence="1">
    <location>
        <begin position="90"/>
        <end position="109"/>
    </location>
</feature>
<evidence type="ECO:0000256" key="1">
    <source>
        <dbReference type="SAM" id="MobiDB-lite"/>
    </source>
</evidence>
<name>K0T0A8_THAOC</name>
<dbReference type="Proteomes" id="UP000266841">
    <property type="component" value="Unassembled WGS sequence"/>
</dbReference>
<feature type="region of interest" description="Disordered" evidence="1">
    <location>
        <begin position="19"/>
        <end position="135"/>
    </location>
</feature>
<proteinExistence type="predicted"/>
<keyword evidence="3" id="KW-1185">Reference proteome</keyword>
<protein>
    <submittedName>
        <fullName evidence="2">Uncharacterized protein</fullName>
    </submittedName>
</protein>